<dbReference type="eggNOG" id="ENOG503337Y">
    <property type="taxonomic scope" value="Bacteria"/>
</dbReference>
<evidence type="ECO:0000313" key="2">
    <source>
        <dbReference type="Proteomes" id="UP000002710"/>
    </source>
</evidence>
<dbReference type="EMBL" id="CP000112">
    <property type="protein sequence ID" value="ABB40177.1"/>
    <property type="molecule type" value="Genomic_DNA"/>
</dbReference>
<dbReference type="RefSeq" id="WP_011369100.1">
    <property type="nucleotide sequence ID" value="NC_007519.1"/>
</dbReference>
<dbReference type="KEGG" id="dde:Dde_3383"/>
<reference evidence="1 2" key="1">
    <citation type="journal article" date="2011" name="J. Bacteriol.">
        <title>Complete genome sequence and updated annotation of Desulfovibrio alaskensis G20.</title>
        <authorList>
            <person name="Hauser L.J."/>
            <person name="Land M.L."/>
            <person name="Brown S.D."/>
            <person name="Larimer F."/>
            <person name="Keller K.L."/>
            <person name="Rapp-Giles B.J."/>
            <person name="Price M.N."/>
            <person name="Lin M."/>
            <person name="Bruce D.C."/>
            <person name="Detter J.C."/>
            <person name="Tapia R."/>
            <person name="Han C.S."/>
            <person name="Goodwin L.A."/>
            <person name="Cheng J.F."/>
            <person name="Pitluck S."/>
            <person name="Copeland A."/>
            <person name="Lucas S."/>
            <person name="Nolan M."/>
            <person name="Lapidus A.L."/>
            <person name="Palumbo A.V."/>
            <person name="Wall J.D."/>
        </authorList>
    </citation>
    <scope>NUCLEOTIDE SEQUENCE [LARGE SCALE GENOMIC DNA]</scope>
    <source>
        <strain evidence="2">ATCC BAA 1058 / DSM 17464 / G20</strain>
    </source>
</reference>
<keyword evidence="2" id="KW-1185">Reference proteome</keyword>
<dbReference type="STRING" id="207559.Dde_3383"/>
<accession>Q30VW9</accession>
<sequence length="146" mass="15576">MTANATVTVNGAVHDWESVSITGPHGAFVGISELNWKASQKKKRVYGKGAVSVGAARGNYEASVDMTLLVSEYQDLVSALRGGIFKSVFDVALAFEPDGAKQHEVILKGILIDDVDEGTKQGDEEVTVKLSGTAQMIMRDGVADYK</sequence>
<gene>
    <name evidence="1" type="ordered locus">Dde_3383</name>
</gene>
<dbReference type="Proteomes" id="UP000002710">
    <property type="component" value="Chromosome"/>
</dbReference>
<evidence type="ECO:0000313" key="1">
    <source>
        <dbReference type="EMBL" id="ABB40177.1"/>
    </source>
</evidence>
<dbReference type="AlphaFoldDB" id="Q30VW9"/>
<proteinExistence type="predicted"/>
<organism evidence="1 2">
    <name type="scientific">Oleidesulfovibrio alaskensis (strain ATCC BAA-1058 / DSM 17464 / G20)</name>
    <name type="common">Desulfovibrio alaskensis</name>
    <dbReference type="NCBI Taxonomy" id="207559"/>
    <lineage>
        <taxon>Bacteria</taxon>
        <taxon>Pseudomonadati</taxon>
        <taxon>Thermodesulfobacteriota</taxon>
        <taxon>Desulfovibrionia</taxon>
        <taxon>Desulfovibrionales</taxon>
        <taxon>Desulfovibrionaceae</taxon>
        <taxon>Oleidesulfovibrio</taxon>
    </lineage>
</organism>
<name>Q30VW9_OLEA2</name>
<dbReference type="HOGENOM" id="CLU_1774358_0_0_7"/>
<protein>
    <submittedName>
        <fullName evidence="1">Uncharacterized protein</fullName>
    </submittedName>
</protein>